<dbReference type="PANTHER" id="PTHR11474">
    <property type="entry name" value="TYROSINASE FAMILY MEMBER"/>
    <property type="match status" value="1"/>
</dbReference>
<dbReference type="AlphaFoldDB" id="A0AAV0L826"/>
<keyword evidence="5" id="KW-1185">Reference proteome</keyword>
<dbReference type="GO" id="GO:0046872">
    <property type="term" value="F:metal ion binding"/>
    <property type="evidence" value="ECO:0007669"/>
    <property type="project" value="UniProtKB-KW"/>
</dbReference>
<dbReference type="PROSITE" id="PS00498">
    <property type="entry name" value="TYROSINASE_2"/>
    <property type="match status" value="1"/>
</dbReference>
<evidence type="ECO:0000313" key="4">
    <source>
        <dbReference type="EMBL" id="CAI0430022.1"/>
    </source>
</evidence>
<comment type="caution">
    <text evidence="4">The sequence shown here is derived from an EMBL/GenBank/DDBJ whole genome shotgun (WGS) entry which is preliminary data.</text>
</comment>
<feature type="domain" description="Tyrosinase copper-binding" evidence="3">
    <location>
        <begin position="95"/>
        <end position="106"/>
    </location>
</feature>
<dbReference type="Gene3D" id="1.10.1280.10">
    <property type="entry name" value="Di-copper center containing domain from catechol oxidase"/>
    <property type="match status" value="1"/>
</dbReference>
<dbReference type="PRINTS" id="PR00092">
    <property type="entry name" value="TYROSINASE"/>
</dbReference>
<dbReference type="InterPro" id="IPR002227">
    <property type="entry name" value="Tyrosinase_Cu-bd"/>
</dbReference>
<proteinExistence type="predicted"/>
<dbReference type="InterPro" id="IPR008922">
    <property type="entry name" value="Di-copper_centre_dom_sf"/>
</dbReference>
<organism evidence="4 5">
    <name type="scientific">Linum tenue</name>
    <dbReference type="NCBI Taxonomy" id="586396"/>
    <lineage>
        <taxon>Eukaryota</taxon>
        <taxon>Viridiplantae</taxon>
        <taxon>Streptophyta</taxon>
        <taxon>Embryophyta</taxon>
        <taxon>Tracheophyta</taxon>
        <taxon>Spermatophyta</taxon>
        <taxon>Magnoliopsida</taxon>
        <taxon>eudicotyledons</taxon>
        <taxon>Gunneridae</taxon>
        <taxon>Pentapetalae</taxon>
        <taxon>rosids</taxon>
        <taxon>fabids</taxon>
        <taxon>Malpighiales</taxon>
        <taxon>Linaceae</taxon>
        <taxon>Linum</taxon>
    </lineage>
</organism>
<dbReference type="Pfam" id="PF00264">
    <property type="entry name" value="Tyrosinase"/>
    <property type="match status" value="1"/>
</dbReference>
<dbReference type="SUPFAM" id="SSF48056">
    <property type="entry name" value="Di-copper centre-containing domain"/>
    <property type="match status" value="1"/>
</dbReference>
<accession>A0AAV0L826</accession>
<keyword evidence="2" id="KW-0186">Copper</keyword>
<name>A0AAV0L826_9ROSI</name>
<dbReference type="InterPro" id="IPR050316">
    <property type="entry name" value="Tyrosinase/Hemocyanin"/>
</dbReference>
<evidence type="ECO:0000256" key="1">
    <source>
        <dbReference type="ARBA" id="ARBA00022723"/>
    </source>
</evidence>
<protein>
    <recommendedName>
        <fullName evidence="3">Tyrosinase copper-binding domain-containing protein</fullName>
    </recommendedName>
</protein>
<evidence type="ECO:0000256" key="2">
    <source>
        <dbReference type="ARBA" id="ARBA00023008"/>
    </source>
</evidence>
<sequence length="111" mass="12562">MLDRYYSALLQKLGGVNVVICKPPCEHVWKRGLQLPFLLLYYLLPSGSSQHVSMLPPAGGGGTSERLHNMAQLWTGGHNQQFGEDMGNFYSAGRDPIFYVHHYNVDRLWNV</sequence>
<gene>
    <name evidence="4" type="ORF">LITE_LOCUS22414</name>
</gene>
<keyword evidence="1" id="KW-0479">Metal-binding</keyword>
<dbReference type="EMBL" id="CAMGYJ010000006">
    <property type="protein sequence ID" value="CAI0430022.1"/>
    <property type="molecule type" value="Genomic_DNA"/>
</dbReference>
<dbReference type="Proteomes" id="UP001154282">
    <property type="component" value="Unassembled WGS sequence"/>
</dbReference>
<evidence type="ECO:0000259" key="3">
    <source>
        <dbReference type="PROSITE" id="PS00498"/>
    </source>
</evidence>
<reference evidence="4" key="1">
    <citation type="submission" date="2022-08" db="EMBL/GenBank/DDBJ databases">
        <authorList>
            <person name="Gutierrez-Valencia J."/>
        </authorList>
    </citation>
    <scope>NUCLEOTIDE SEQUENCE</scope>
</reference>
<evidence type="ECO:0000313" key="5">
    <source>
        <dbReference type="Proteomes" id="UP001154282"/>
    </source>
</evidence>
<dbReference type="PANTHER" id="PTHR11474:SF76">
    <property type="entry name" value="SHKT DOMAIN-CONTAINING PROTEIN"/>
    <property type="match status" value="1"/>
</dbReference>
<dbReference type="GO" id="GO:0016491">
    <property type="term" value="F:oxidoreductase activity"/>
    <property type="evidence" value="ECO:0007669"/>
    <property type="project" value="InterPro"/>
</dbReference>